<feature type="region of interest" description="Disordered" evidence="1">
    <location>
        <begin position="129"/>
        <end position="150"/>
    </location>
</feature>
<dbReference type="VEuPathDB" id="FungiDB:ASPTUDRAFT_31504"/>
<protein>
    <submittedName>
        <fullName evidence="3">Uncharacterized protein</fullName>
    </submittedName>
</protein>
<gene>
    <name evidence="3" type="ORF">ASPTUDRAFT_31504</name>
</gene>
<organism evidence="3 4">
    <name type="scientific">Aspergillus tubingensis (strain CBS 134.48)</name>
    <dbReference type="NCBI Taxonomy" id="767770"/>
    <lineage>
        <taxon>Eukaryota</taxon>
        <taxon>Fungi</taxon>
        <taxon>Dikarya</taxon>
        <taxon>Ascomycota</taxon>
        <taxon>Pezizomycotina</taxon>
        <taxon>Eurotiomycetes</taxon>
        <taxon>Eurotiomycetidae</taxon>
        <taxon>Eurotiales</taxon>
        <taxon>Aspergillaceae</taxon>
        <taxon>Aspergillus</taxon>
        <taxon>Aspergillus subgen. Circumdati</taxon>
    </lineage>
</organism>
<proteinExistence type="predicted"/>
<accession>A0A1L9MX85</accession>
<evidence type="ECO:0000313" key="3">
    <source>
        <dbReference type="EMBL" id="OJI81630.1"/>
    </source>
</evidence>
<dbReference type="Proteomes" id="UP000184304">
    <property type="component" value="Unassembled WGS sequence"/>
</dbReference>
<keyword evidence="2" id="KW-1133">Transmembrane helix</keyword>
<sequence length="150" mass="15968">MSISTTALNLKELNPWSDYLGFHSAILVLRNGLFGVAGFPWVDHSQRRSPVRRSAVAFAQPSVGESEAFSGEYASVGTRFGVLGLNSFPHEVVQWSQGGKRGVVRVHVVDIGDSLLTVIAKGVIPAGVEKDTSSSTGNEQDKAGAIAIHH</sequence>
<keyword evidence="2" id="KW-0812">Transmembrane</keyword>
<evidence type="ECO:0000313" key="4">
    <source>
        <dbReference type="Proteomes" id="UP000184304"/>
    </source>
</evidence>
<feature type="transmembrane region" description="Helical" evidence="2">
    <location>
        <begin position="20"/>
        <end position="42"/>
    </location>
</feature>
<dbReference type="AlphaFoldDB" id="A0A1L9MX85"/>
<evidence type="ECO:0000256" key="2">
    <source>
        <dbReference type="SAM" id="Phobius"/>
    </source>
</evidence>
<keyword evidence="4" id="KW-1185">Reference proteome</keyword>
<reference evidence="4" key="1">
    <citation type="journal article" date="2017" name="Genome Biol.">
        <title>Comparative genomics reveals high biological diversity and specific adaptations in the industrially and medically important fungal genus Aspergillus.</title>
        <authorList>
            <person name="de Vries R.P."/>
            <person name="Riley R."/>
            <person name="Wiebenga A."/>
            <person name="Aguilar-Osorio G."/>
            <person name="Amillis S."/>
            <person name="Uchima C.A."/>
            <person name="Anderluh G."/>
            <person name="Asadollahi M."/>
            <person name="Askin M."/>
            <person name="Barry K."/>
            <person name="Battaglia E."/>
            <person name="Bayram O."/>
            <person name="Benocci T."/>
            <person name="Braus-Stromeyer S.A."/>
            <person name="Caldana C."/>
            <person name="Canovas D."/>
            <person name="Cerqueira G.C."/>
            <person name="Chen F."/>
            <person name="Chen W."/>
            <person name="Choi C."/>
            <person name="Clum A."/>
            <person name="Dos Santos R.A."/>
            <person name="Damasio A.R."/>
            <person name="Diallinas G."/>
            <person name="Emri T."/>
            <person name="Fekete E."/>
            <person name="Flipphi M."/>
            <person name="Freyberg S."/>
            <person name="Gallo A."/>
            <person name="Gournas C."/>
            <person name="Habgood R."/>
            <person name="Hainaut M."/>
            <person name="Harispe M.L."/>
            <person name="Henrissat B."/>
            <person name="Hilden K.S."/>
            <person name="Hope R."/>
            <person name="Hossain A."/>
            <person name="Karabika E."/>
            <person name="Karaffa L."/>
            <person name="Karanyi Z."/>
            <person name="Krasevec N."/>
            <person name="Kuo A."/>
            <person name="Kusch H."/>
            <person name="LaButti K."/>
            <person name="Lagendijk E.L."/>
            <person name="Lapidus A."/>
            <person name="Levasseur A."/>
            <person name="Lindquist E."/>
            <person name="Lipzen A."/>
            <person name="Logrieco A.F."/>
            <person name="MacCabe A."/>
            <person name="Maekelae M.R."/>
            <person name="Malavazi I."/>
            <person name="Melin P."/>
            <person name="Meyer V."/>
            <person name="Mielnichuk N."/>
            <person name="Miskei M."/>
            <person name="Molnar A.P."/>
            <person name="Mule G."/>
            <person name="Ngan C.Y."/>
            <person name="Orejas M."/>
            <person name="Orosz E."/>
            <person name="Ouedraogo J.P."/>
            <person name="Overkamp K.M."/>
            <person name="Park H.-S."/>
            <person name="Perrone G."/>
            <person name="Piumi F."/>
            <person name="Punt P.J."/>
            <person name="Ram A.F."/>
            <person name="Ramon A."/>
            <person name="Rauscher S."/>
            <person name="Record E."/>
            <person name="Riano-Pachon D.M."/>
            <person name="Robert V."/>
            <person name="Roehrig J."/>
            <person name="Ruller R."/>
            <person name="Salamov A."/>
            <person name="Salih N.S."/>
            <person name="Samson R.A."/>
            <person name="Sandor E."/>
            <person name="Sanguinetti M."/>
            <person name="Schuetze T."/>
            <person name="Sepcic K."/>
            <person name="Shelest E."/>
            <person name="Sherlock G."/>
            <person name="Sophianopoulou V."/>
            <person name="Squina F.M."/>
            <person name="Sun H."/>
            <person name="Susca A."/>
            <person name="Todd R.B."/>
            <person name="Tsang A."/>
            <person name="Unkles S.E."/>
            <person name="van de Wiele N."/>
            <person name="van Rossen-Uffink D."/>
            <person name="Oliveira J.V."/>
            <person name="Vesth T.C."/>
            <person name="Visser J."/>
            <person name="Yu J.-H."/>
            <person name="Zhou M."/>
            <person name="Andersen M.R."/>
            <person name="Archer D.B."/>
            <person name="Baker S.E."/>
            <person name="Benoit I."/>
            <person name="Brakhage A.A."/>
            <person name="Braus G.H."/>
            <person name="Fischer R."/>
            <person name="Frisvad J.C."/>
            <person name="Goldman G.H."/>
            <person name="Houbraken J."/>
            <person name="Oakley B."/>
            <person name="Pocsi I."/>
            <person name="Scazzocchio C."/>
            <person name="Seiboth B."/>
            <person name="vanKuyk P.A."/>
            <person name="Wortman J."/>
            <person name="Dyer P.S."/>
            <person name="Grigoriev I.V."/>
        </authorList>
    </citation>
    <scope>NUCLEOTIDE SEQUENCE [LARGE SCALE GENOMIC DNA]</scope>
    <source>
        <strain evidence="4">CBS 134.48</strain>
    </source>
</reference>
<name>A0A1L9MX85_ASPTC</name>
<evidence type="ECO:0000256" key="1">
    <source>
        <dbReference type="SAM" id="MobiDB-lite"/>
    </source>
</evidence>
<dbReference type="EMBL" id="KV878205">
    <property type="protein sequence ID" value="OJI81630.1"/>
    <property type="molecule type" value="Genomic_DNA"/>
</dbReference>
<keyword evidence="2" id="KW-0472">Membrane</keyword>